<dbReference type="GO" id="GO:0004411">
    <property type="term" value="F:homogentisate 1,2-dioxygenase activity"/>
    <property type="evidence" value="ECO:0007669"/>
    <property type="project" value="UniProtKB-EC"/>
</dbReference>
<proteinExistence type="predicted"/>
<evidence type="ECO:0000256" key="1">
    <source>
        <dbReference type="SAM" id="SignalP"/>
    </source>
</evidence>
<dbReference type="PATRIC" id="fig|1292034.3.peg.3682"/>
<keyword evidence="2" id="KW-0223">Dioxygenase</keyword>
<dbReference type="AlphaFoldDB" id="R0EE93"/>
<dbReference type="EMBL" id="APMP01000033">
    <property type="protein sequence ID" value="ENZ80394.1"/>
    <property type="molecule type" value="Genomic_DNA"/>
</dbReference>
<feature type="chain" id="PRO_5004339809" evidence="1">
    <location>
        <begin position="22"/>
        <end position="173"/>
    </location>
</feature>
<gene>
    <name evidence="2" type="ORF">OR37_03709</name>
</gene>
<sequence length="173" mass="17560" precursor="true">MRSILLALALLAAPAAVQAQAAAPPETCVAKDADLPPELAAWRDRAPLAAARGVSGLDKAVLAPGKAYAATLSPAADVTYPVKPDRPAIPDGKGGLLAFDAPVAGTYAVALGAGAWVDVIKDGVALRSTAHGHGPACSTVRKIVNFDLRPGRYVIQIASSAETTLPILVTVKP</sequence>
<dbReference type="Proteomes" id="UP000013063">
    <property type="component" value="Unassembled WGS sequence"/>
</dbReference>
<accession>R0EE93</accession>
<evidence type="ECO:0000313" key="2">
    <source>
        <dbReference type="EMBL" id="ENZ80394.1"/>
    </source>
</evidence>
<comment type="caution">
    <text evidence="2">The sequence shown here is derived from an EMBL/GenBank/DDBJ whole genome shotgun (WGS) entry which is preliminary data.</text>
</comment>
<keyword evidence="3" id="KW-1185">Reference proteome</keyword>
<dbReference type="RefSeq" id="WP_004623351.1">
    <property type="nucleotide sequence ID" value="NZ_APMP01000033.1"/>
</dbReference>
<reference evidence="2 3" key="1">
    <citation type="journal article" date="2013" name="Genome Announc.">
        <title>Draft Genome Sequence for Caulobacter sp. Strain OR37, a Bacterium Tolerant to Heavy Metals.</title>
        <authorList>
            <person name="Utturkar S.M."/>
            <person name="Bollmann A."/>
            <person name="Brzoska R.M."/>
            <person name="Klingeman D.M."/>
            <person name="Epstein S.E."/>
            <person name="Palumbo A.V."/>
            <person name="Brown S.D."/>
        </authorList>
    </citation>
    <scope>NUCLEOTIDE SEQUENCE [LARGE SCALE GENOMIC DNA]</scope>
    <source>
        <strain evidence="2 3">OR37</strain>
    </source>
</reference>
<protein>
    <submittedName>
        <fullName evidence="2">Homogentisate 1,2-dioxygenase</fullName>
        <ecNumber evidence="2">1.13.11.5</ecNumber>
    </submittedName>
</protein>
<feature type="signal peptide" evidence="1">
    <location>
        <begin position="1"/>
        <end position="21"/>
    </location>
</feature>
<keyword evidence="2" id="KW-0560">Oxidoreductase</keyword>
<keyword evidence="1" id="KW-0732">Signal</keyword>
<organism evidence="2 3">
    <name type="scientific">Caulobacter vibrioides OR37</name>
    <dbReference type="NCBI Taxonomy" id="1292034"/>
    <lineage>
        <taxon>Bacteria</taxon>
        <taxon>Pseudomonadati</taxon>
        <taxon>Pseudomonadota</taxon>
        <taxon>Alphaproteobacteria</taxon>
        <taxon>Caulobacterales</taxon>
        <taxon>Caulobacteraceae</taxon>
        <taxon>Caulobacter</taxon>
    </lineage>
</organism>
<name>R0EE93_CAUVI</name>
<evidence type="ECO:0000313" key="3">
    <source>
        <dbReference type="Proteomes" id="UP000013063"/>
    </source>
</evidence>
<dbReference type="eggNOG" id="ENOG50341DY">
    <property type="taxonomic scope" value="Bacteria"/>
</dbReference>
<dbReference type="EC" id="1.13.11.5" evidence="2"/>